<dbReference type="Proteomes" id="UP000318055">
    <property type="component" value="Chromosome"/>
</dbReference>
<dbReference type="InterPro" id="IPR002145">
    <property type="entry name" value="CopG"/>
</dbReference>
<dbReference type="OrthoDB" id="5298181at2"/>
<gene>
    <name evidence="2" type="ORF">FPZ54_17460</name>
</gene>
<proteinExistence type="predicted"/>
<evidence type="ECO:0000259" key="1">
    <source>
        <dbReference type="Pfam" id="PF01402"/>
    </source>
</evidence>
<dbReference type="InterPro" id="IPR052991">
    <property type="entry name" value="Non-func_TypeII_TA_Antitoxin"/>
</dbReference>
<dbReference type="CDD" id="cd22233">
    <property type="entry name" value="RHH_CopAso-like"/>
    <property type="match status" value="1"/>
</dbReference>
<accession>A0A518RJI3</accession>
<dbReference type="Pfam" id="PF01402">
    <property type="entry name" value="RHH_1"/>
    <property type="match status" value="1"/>
</dbReference>
<dbReference type="SUPFAM" id="SSF47598">
    <property type="entry name" value="Ribbon-helix-helix"/>
    <property type="match status" value="1"/>
</dbReference>
<name>A0A518RJI3_9SPHN</name>
<dbReference type="GO" id="GO:0006355">
    <property type="term" value="P:regulation of DNA-templated transcription"/>
    <property type="evidence" value="ECO:0007669"/>
    <property type="project" value="InterPro"/>
</dbReference>
<evidence type="ECO:0000313" key="2">
    <source>
        <dbReference type="EMBL" id="QDX27617.1"/>
    </source>
</evidence>
<dbReference type="KEGG" id="ssua:FPZ54_17460"/>
<protein>
    <submittedName>
        <fullName evidence="2">Ribbon-helix-helix protein, CopG family</fullName>
    </submittedName>
</protein>
<evidence type="ECO:0000313" key="3">
    <source>
        <dbReference type="Proteomes" id="UP000318055"/>
    </source>
</evidence>
<dbReference type="AlphaFoldDB" id="A0A518RJI3"/>
<sequence>MKTSVVTARLDPDTLAGLDKLAEYHERSRAWLVAKAVKQYVKNETEFFDFLQEGEDAIERGEYLTHEELMAEIKGMRQRDAA</sequence>
<organism evidence="2 3">
    <name type="scientific">Sphingomonas suaedae</name>
    <dbReference type="NCBI Taxonomy" id="2599297"/>
    <lineage>
        <taxon>Bacteria</taxon>
        <taxon>Pseudomonadati</taxon>
        <taxon>Pseudomonadota</taxon>
        <taxon>Alphaproteobacteria</taxon>
        <taxon>Sphingomonadales</taxon>
        <taxon>Sphingomonadaceae</taxon>
        <taxon>Sphingomonas</taxon>
    </lineage>
</organism>
<keyword evidence="3" id="KW-1185">Reference proteome</keyword>
<dbReference type="PANTHER" id="PTHR40688">
    <property type="match status" value="1"/>
</dbReference>
<feature type="domain" description="Ribbon-helix-helix protein CopG" evidence="1">
    <location>
        <begin position="5"/>
        <end position="44"/>
    </location>
</feature>
<dbReference type="EMBL" id="CP042239">
    <property type="protein sequence ID" value="QDX27617.1"/>
    <property type="molecule type" value="Genomic_DNA"/>
</dbReference>
<dbReference type="RefSeq" id="WP_145849092.1">
    <property type="nucleotide sequence ID" value="NZ_CP042239.1"/>
</dbReference>
<dbReference type="InterPro" id="IPR013321">
    <property type="entry name" value="Arc_rbn_hlx_hlx"/>
</dbReference>
<dbReference type="Gene3D" id="1.10.1220.10">
    <property type="entry name" value="Met repressor-like"/>
    <property type="match status" value="1"/>
</dbReference>
<dbReference type="InterPro" id="IPR010985">
    <property type="entry name" value="Ribbon_hlx_hlx"/>
</dbReference>
<reference evidence="2 3" key="1">
    <citation type="submission" date="2019-07" db="EMBL/GenBank/DDBJ databases">
        <title>Sphingomonas alkalisoli sp. nov., isolated from rhizosphere soil of Suaedae salsa.</title>
        <authorList>
            <person name="Zhang H."/>
            <person name="Xu L."/>
            <person name="Zhang J.-X."/>
            <person name="Sun J.-Q."/>
        </authorList>
    </citation>
    <scope>NUCLEOTIDE SEQUENCE [LARGE SCALE GENOMIC DNA]</scope>
    <source>
        <strain evidence="2 3">XS-10</strain>
    </source>
</reference>
<dbReference type="PANTHER" id="PTHR40688:SF2">
    <property type="entry name" value="RIBBON-HELIX-HELIX PROTEIN COPG DOMAIN-CONTAINING PROTEIN"/>
    <property type="match status" value="1"/>
</dbReference>